<dbReference type="PANTHER" id="PTHR33540">
    <property type="entry name" value="TRNA THREONYLCARBAMOYLADENOSINE BIOSYNTHESIS PROTEIN TSAE"/>
    <property type="match status" value="1"/>
</dbReference>
<evidence type="ECO:0000256" key="8">
    <source>
        <dbReference type="ARBA" id="ARBA00022840"/>
    </source>
</evidence>
<dbReference type="PANTHER" id="PTHR33540:SF2">
    <property type="entry name" value="TRNA THREONYLCARBAMOYLADENOSINE BIOSYNTHESIS PROTEIN TSAE"/>
    <property type="match status" value="1"/>
</dbReference>
<dbReference type="Gene3D" id="3.40.50.300">
    <property type="entry name" value="P-loop containing nucleotide triphosphate hydrolases"/>
    <property type="match status" value="1"/>
</dbReference>
<dbReference type="SUPFAM" id="SSF52540">
    <property type="entry name" value="P-loop containing nucleoside triphosphate hydrolases"/>
    <property type="match status" value="1"/>
</dbReference>
<organism evidence="11 12">
    <name type="scientific">Cyclobacterium qasimii</name>
    <dbReference type="NCBI Taxonomy" id="1350429"/>
    <lineage>
        <taxon>Bacteria</taxon>
        <taxon>Pseudomonadati</taxon>
        <taxon>Bacteroidota</taxon>
        <taxon>Cytophagia</taxon>
        <taxon>Cytophagales</taxon>
        <taxon>Cyclobacteriaceae</taxon>
        <taxon>Cyclobacterium</taxon>
    </lineage>
</organism>
<evidence type="ECO:0000256" key="2">
    <source>
        <dbReference type="ARBA" id="ARBA00007599"/>
    </source>
</evidence>
<dbReference type="AlphaFoldDB" id="A0A512CGK2"/>
<sequence>MKVWVFQGEMGAGKTTLIKAICEKLNILDPVSSPTFSIVNEYTSDQGDPVYHFDFYRIEDPVEALDMGIEEYFSSGNYCFVEWAEKIPMFLPDKFALIAIESDEVEKRNIAIKTINQ</sequence>
<evidence type="ECO:0000256" key="9">
    <source>
        <dbReference type="ARBA" id="ARBA00022842"/>
    </source>
</evidence>
<evidence type="ECO:0000256" key="6">
    <source>
        <dbReference type="ARBA" id="ARBA00022723"/>
    </source>
</evidence>
<dbReference type="Pfam" id="PF02367">
    <property type="entry name" value="TsaE"/>
    <property type="match status" value="1"/>
</dbReference>
<comment type="caution">
    <text evidence="11">The sequence shown here is derived from an EMBL/GenBank/DDBJ whole genome shotgun (WGS) entry which is preliminary data.</text>
</comment>
<evidence type="ECO:0000313" key="11">
    <source>
        <dbReference type="EMBL" id="GEO23315.1"/>
    </source>
</evidence>
<dbReference type="EMBL" id="BJYV01000022">
    <property type="protein sequence ID" value="GEO23315.1"/>
    <property type="molecule type" value="Genomic_DNA"/>
</dbReference>
<dbReference type="Proteomes" id="UP000321301">
    <property type="component" value="Unassembled WGS sequence"/>
</dbReference>
<reference evidence="11 12" key="1">
    <citation type="submission" date="2019-07" db="EMBL/GenBank/DDBJ databases">
        <title>Whole genome shotgun sequence of Cyclobacterium qasimii NBRC 106168.</title>
        <authorList>
            <person name="Hosoyama A."/>
            <person name="Uohara A."/>
            <person name="Ohji S."/>
            <person name="Ichikawa N."/>
        </authorList>
    </citation>
    <scope>NUCLEOTIDE SEQUENCE [LARGE SCALE GENOMIC DNA]</scope>
    <source>
        <strain evidence="11 12">NBRC 106168</strain>
    </source>
</reference>
<evidence type="ECO:0000256" key="3">
    <source>
        <dbReference type="ARBA" id="ARBA00019010"/>
    </source>
</evidence>
<evidence type="ECO:0000256" key="5">
    <source>
        <dbReference type="ARBA" id="ARBA00022694"/>
    </source>
</evidence>
<dbReference type="GO" id="GO:0002949">
    <property type="term" value="P:tRNA threonylcarbamoyladenosine modification"/>
    <property type="evidence" value="ECO:0007669"/>
    <property type="project" value="InterPro"/>
</dbReference>
<keyword evidence="12" id="KW-1185">Reference proteome</keyword>
<comment type="similarity">
    <text evidence="2">Belongs to the TsaE family.</text>
</comment>
<evidence type="ECO:0000256" key="4">
    <source>
        <dbReference type="ARBA" id="ARBA00022490"/>
    </source>
</evidence>
<evidence type="ECO:0000313" key="12">
    <source>
        <dbReference type="Proteomes" id="UP000321301"/>
    </source>
</evidence>
<keyword evidence="4" id="KW-0963">Cytoplasm</keyword>
<keyword evidence="5" id="KW-0819">tRNA processing</keyword>
<keyword evidence="7" id="KW-0547">Nucleotide-binding</keyword>
<comment type="subcellular location">
    <subcellularLocation>
        <location evidence="1">Cytoplasm</location>
    </subcellularLocation>
</comment>
<dbReference type="GO" id="GO:0016740">
    <property type="term" value="F:transferase activity"/>
    <property type="evidence" value="ECO:0007669"/>
    <property type="project" value="UniProtKB-KW"/>
</dbReference>
<dbReference type="GO" id="GO:0005737">
    <property type="term" value="C:cytoplasm"/>
    <property type="evidence" value="ECO:0007669"/>
    <property type="project" value="UniProtKB-SubCell"/>
</dbReference>
<keyword evidence="11" id="KW-0808">Transferase</keyword>
<evidence type="ECO:0000256" key="7">
    <source>
        <dbReference type="ARBA" id="ARBA00022741"/>
    </source>
</evidence>
<dbReference type="NCBIfam" id="TIGR00150">
    <property type="entry name" value="T6A_YjeE"/>
    <property type="match status" value="1"/>
</dbReference>
<dbReference type="InterPro" id="IPR027417">
    <property type="entry name" value="P-loop_NTPase"/>
</dbReference>
<protein>
    <recommendedName>
        <fullName evidence="3">tRNA threonylcarbamoyladenosine biosynthesis protein TsaE</fullName>
    </recommendedName>
    <alternativeName>
        <fullName evidence="10">t(6)A37 threonylcarbamoyladenosine biosynthesis protein TsaE</fullName>
    </alternativeName>
</protein>
<dbReference type="InterPro" id="IPR003442">
    <property type="entry name" value="T6A_TsaE"/>
</dbReference>
<keyword evidence="6" id="KW-0479">Metal-binding</keyword>
<dbReference type="GO" id="GO:0005524">
    <property type="term" value="F:ATP binding"/>
    <property type="evidence" value="ECO:0007669"/>
    <property type="project" value="UniProtKB-KW"/>
</dbReference>
<evidence type="ECO:0000256" key="10">
    <source>
        <dbReference type="ARBA" id="ARBA00032441"/>
    </source>
</evidence>
<proteinExistence type="inferred from homology"/>
<accession>A0A512CGK2</accession>
<dbReference type="GO" id="GO:0046872">
    <property type="term" value="F:metal ion binding"/>
    <property type="evidence" value="ECO:0007669"/>
    <property type="project" value="UniProtKB-KW"/>
</dbReference>
<gene>
    <name evidence="11" type="ORF">CQA01_38490</name>
</gene>
<keyword evidence="9" id="KW-0460">Magnesium</keyword>
<name>A0A512CGK2_9BACT</name>
<evidence type="ECO:0000256" key="1">
    <source>
        <dbReference type="ARBA" id="ARBA00004496"/>
    </source>
</evidence>
<keyword evidence="8" id="KW-0067">ATP-binding</keyword>